<dbReference type="STRING" id="1192034.CAP_7924"/>
<evidence type="ECO:0000313" key="3">
    <source>
        <dbReference type="EMBL" id="EYF01605.1"/>
    </source>
</evidence>
<proteinExistence type="predicted"/>
<feature type="compositionally biased region" description="Basic and acidic residues" evidence="1">
    <location>
        <begin position="1"/>
        <end position="27"/>
    </location>
</feature>
<dbReference type="RefSeq" id="WP_063748797.1">
    <property type="nucleotide sequence ID" value="NZ_ASRX01000075.1"/>
</dbReference>
<feature type="region of interest" description="Disordered" evidence="1">
    <location>
        <begin position="400"/>
        <end position="468"/>
    </location>
</feature>
<dbReference type="AlphaFoldDB" id="A0A017SYD6"/>
<feature type="compositionally biased region" description="Acidic residues" evidence="1">
    <location>
        <begin position="28"/>
        <end position="37"/>
    </location>
</feature>
<dbReference type="InterPro" id="IPR011990">
    <property type="entry name" value="TPR-like_helical_dom_sf"/>
</dbReference>
<evidence type="ECO:0000313" key="4">
    <source>
        <dbReference type="Proteomes" id="UP000019678"/>
    </source>
</evidence>
<keyword evidence="2" id="KW-1133">Transmembrane helix</keyword>
<comment type="caution">
    <text evidence="3">The sequence shown here is derived from an EMBL/GenBank/DDBJ whole genome shotgun (WGS) entry which is preliminary data.</text>
</comment>
<evidence type="ECO:0000256" key="2">
    <source>
        <dbReference type="SAM" id="Phobius"/>
    </source>
</evidence>
<protein>
    <recommendedName>
        <fullName evidence="5">Tetratricopeptide repeat-like domain-containing protein</fullName>
    </recommendedName>
</protein>
<organism evidence="3 4">
    <name type="scientific">Chondromyces apiculatus DSM 436</name>
    <dbReference type="NCBI Taxonomy" id="1192034"/>
    <lineage>
        <taxon>Bacteria</taxon>
        <taxon>Pseudomonadati</taxon>
        <taxon>Myxococcota</taxon>
        <taxon>Polyangia</taxon>
        <taxon>Polyangiales</taxon>
        <taxon>Polyangiaceae</taxon>
        <taxon>Chondromyces</taxon>
    </lineage>
</organism>
<dbReference type="Proteomes" id="UP000019678">
    <property type="component" value="Unassembled WGS sequence"/>
</dbReference>
<feature type="compositionally biased region" description="Basic and acidic residues" evidence="1">
    <location>
        <begin position="110"/>
        <end position="123"/>
    </location>
</feature>
<feature type="compositionally biased region" description="Pro residues" evidence="1">
    <location>
        <begin position="440"/>
        <end position="461"/>
    </location>
</feature>
<gene>
    <name evidence="3" type="ORF">CAP_7924</name>
</gene>
<keyword evidence="2" id="KW-0812">Transmembrane</keyword>
<dbReference type="eggNOG" id="COG0457">
    <property type="taxonomic scope" value="Bacteria"/>
</dbReference>
<evidence type="ECO:0008006" key="5">
    <source>
        <dbReference type="Google" id="ProtNLM"/>
    </source>
</evidence>
<dbReference type="Gene3D" id="1.25.40.10">
    <property type="entry name" value="Tetratricopeptide repeat domain"/>
    <property type="match status" value="1"/>
</dbReference>
<feature type="compositionally biased region" description="Basic and acidic residues" evidence="1">
    <location>
        <begin position="44"/>
        <end position="58"/>
    </location>
</feature>
<feature type="compositionally biased region" description="Basic residues" evidence="1">
    <location>
        <begin position="98"/>
        <end position="109"/>
    </location>
</feature>
<feature type="compositionally biased region" description="Low complexity" evidence="1">
    <location>
        <begin position="84"/>
        <end position="97"/>
    </location>
</feature>
<feature type="transmembrane region" description="Helical" evidence="2">
    <location>
        <begin position="171"/>
        <end position="193"/>
    </location>
</feature>
<keyword evidence="2" id="KW-0472">Membrane</keyword>
<dbReference type="SUPFAM" id="SSF48452">
    <property type="entry name" value="TPR-like"/>
    <property type="match status" value="1"/>
</dbReference>
<sequence length="468" mass="49761">MSDKERTPKAEKPEIAGDEETTRKDAAEDSAAEDSAEEGSAGARVKEDAPSERQDEAAARMAEALGVDEGERKAADAEEEEAAAVEAQAPKAAAQNRAVRRREGVRKRRGESAEDLPRDRNARAKELLKRRQEQASERQGRVGSQLDTGEMVEDVLARATSRSWKWIRQNFALVQMVLVGGVLVTGVVLFFLYRSDAKSGAVSGTLAAAVAADRGRVLAEDKRSDEEKALDPTKVYKTPEERADAALAAYRKVVEEKGSPGAVVLARLGEAGALLDKKEWGPALEAYSAVASSTLAGVDPDVKGRAVEGMGFAKEGQKDLDGALAHFKELEGIDGRGYKELGLYHQARIHLAKGDKEKAKELLKAAREKLGAPGSTEKGPPFLTAMVDEALRQIDPSAVPAQMPMPTQLGGGGANAPALSKEDLDRLIEQAKANAKKQMNPPPGEVPAPPPGEAPAPPPGEQPGGQPE</sequence>
<feature type="compositionally biased region" description="Basic and acidic residues" evidence="1">
    <location>
        <begin position="420"/>
        <end position="429"/>
    </location>
</feature>
<name>A0A017SYD6_9BACT</name>
<evidence type="ECO:0000256" key="1">
    <source>
        <dbReference type="SAM" id="MobiDB-lite"/>
    </source>
</evidence>
<dbReference type="EMBL" id="ASRX01000075">
    <property type="protein sequence ID" value="EYF01605.1"/>
    <property type="molecule type" value="Genomic_DNA"/>
</dbReference>
<reference evidence="3 4" key="1">
    <citation type="submission" date="2013-05" db="EMBL/GenBank/DDBJ databases">
        <title>Genome assembly of Chondromyces apiculatus DSM 436.</title>
        <authorList>
            <person name="Sharma G."/>
            <person name="Khatri I."/>
            <person name="Kaur C."/>
            <person name="Mayilraj S."/>
            <person name="Subramanian S."/>
        </authorList>
    </citation>
    <scope>NUCLEOTIDE SEQUENCE [LARGE SCALE GENOMIC DNA]</scope>
    <source>
        <strain evidence="3 4">DSM 436</strain>
    </source>
</reference>
<feature type="region of interest" description="Disordered" evidence="1">
    <location>
        <begin position="1"/>
        <end position="123"/>
    </location>
</feature>
<accession>A0A017SYD6</accession>
<dbReference type="OrthoDB" id="5496853at2"/>
<keyword evidence="4" id="KW-1185">Reference proteome</keyword>